<evidence type="ECO:0000259" key="18">
    <source>
        <dbReference type="PROSITE" id="PS50894"/>
    </source>
</evidence>
<dbReference type="InterPro" id="IPR036890">
    <property type="entry name" value="HATPase_C_sf"/>
</dbReference>
<dbReference type="SUPFAM" id="SSF55785">
    <property type="entry name" value="PYP-like sensor domain (PAS domain)"/>
    <property type="match status" value="1"/>
</dbReference>
<dbReference type="SUPFAM" id="SSF47384">
    <property type="entry name" value="Homodimeric domain of signal transducing histidine kinase"/>
    <property type="match status" value="1"/>
</dbReference>
<keyword evidence="9" id="KW-0418">Kinase</keyword>
<keyword evidence="8" id="KW-0812">Transmembrane</keyword>
<evidence type="ECO:0000256" key="10">
    <source>
        <dbReference type="ARBA" id="ARBA00022840"/>
    </source>
</evidence>
<dbReference type="SUPFAM" id="SSF47226">
    <property type="entry name" value="Histidine-containing phosphotransfer domain, HPT domain"/>
    <property type="match status" value="1"/>
</dbReference>
<dbReference type="SMART" id="SM00388">
    <property type="entry name" value="HisKA"/>
    <property type="match status" value="1"/>
</dbReference>
<evidence type="ECO:0000256" key="14">
    <source>
        <dbReference type="PROSITE-ProRule" id="PRU00169"/>
    </source>
</evidence>
<evidence type="ECO:0000259" key="16">
    <source>
        <dbReference type="PROSITE" id="PS50110"/>
    </source>
</evidence>
<dbReference type="Gene3D" id="3.30.450.20">
    <property type="entry name" value="PAS domain"/>
    <property type="match status" value="1"/>
</dbReference>
<dbReference type="Gene3D" id="3.30.565.10">
    <property type="entry name" value="Histidine kinase-like ATPase, C-terminal domain"/>
    <property type="match status" value="1"/>
</dbReference>
<keyword evidence="10" id="KW-0547">Nucleotide-binding</keyword>
<dbReference type="PANTHER" id="PTHR43047">
    <property type="entry name" value="TWO-COMPONENT HISTIDINE PROTEIN KINASE"/>
    <property type="match status" value="1"/>
</dbReference>
<dbReference type="InterPro" id="IPR011006">
    <property type="entry name" value="CheY-like_superfamily"/>
</dbReference>
<dbReference type="Gene3D" id="1.10.287.130">
    <property type="match status" value="1"/>
</dbReference>
<dbReference type="CDD" id="cd17546">
    <property type="entry name" value="REC_hyHK_CKI1_RcsC-like"/>
    <property type="match status" value="1"/>
</dbReference>
<dbReference type="GO" id="GO:0009927">
    <property type="term" value="F:histidine phosphotransfer kinase activity"/>
    <property type="evidence" value="ECO:0007669"/>
    <property type="project" value="TreeGrafter"/>
</dbReference>
<feature type="domain" description="PAS" evidence="17">
    <location>
        <begin position="117"/>
        <end position="171"/>
    </location>
</feature>
<feature type="domain" description="Response regulatory" evidence="16">
    <location>
        <begin position="607"/>
        <end position="719"/>
    </location>
</feature>
<evidence type="ECO:0000256" key="2">
    <source>
        <dbReference type="ARBA" id="ARBA00004429"/>
    </source>
</evidence>
<dbReference type="GO" id="GO:0000155">
    <property type="term" value="F:phosphorelay sensor kinase activity"/>
    <property type="evidence" value="ECO:0007669"/>
    <property type="project" value="InterPro"/>
</dbReference>
<organism evidence="19 20">
    <name type="scientific">Fulvitalea axinellae</name>
    <dbReference type="NCBI Taxonomy" id="1182444"/>
    <lineage>
        <taxon>Bacteria</taxon>
        <taxon>Pseudomonadati</taxon>
        <taxon>Bacteroidota</taxon>
        <taxon>Cytophagia</taxon>
        <taxon>Cytophagales</taxon>
        <taxon>Persicobacteraceae</taxon>
        <taxon>Fulvitalea</taxon>
    </lineage>
</organism>
<dbReference type="Pfam" id="PF13188">
    <property type="entry name" value="PAS_8"/>
    <property type="match status" value="1"/>
</dbReference>
<dbReference type="Pfam" id="PF02518">
    <property type="entry name" value="HATPase_c"/>
    <property type="match status" value="1"/>
</dbReference>
<dbReference type="PROSITE" id="PS50112">
    <property type="entry name" value="PAS"/>
    <property type="match status" value="1"/>
</dbReference>
<comment type="caution">
    <text evidence="13">Lacks conserved residue(s) required for the propagation of feature annotation.</text>
</comment>
<dbReference type="InterPro" id="IPR003594">
    <property type="entry name" value="HATPase_dom"/>
</dbReference>
<evidence type="ECO:0000256" key="1">
    <source>
        <dbReference type="ARBA" id="ARBA00000085"/>
    </source>
</evidence>
<dbReference type="Pfam" id="PF00512">
    <property type="entry name" value="HisKA"/>
    <property type="match status" value="1"/>
</dbReference>
<keyword evidence="12" id="KW-0472">Membrane</keyword>
<evidence type="ECO:0000256" key="7">
    <source>
        <dbReference type="ARBA" id="ARBA00022679"/>
    </source>
</evidence>
<dbReference type="PRINTS" id="PR00344">
    <property type="entry name" value="BCTRLSENSOR"/>
</dbReference>
<keyword evidence="11" id="KW-1133">Transmembrane helix</keyword>
<evidence type="ECO:0000256" key="13">
    <source>
        <dbReference type="PROSITE-ProRule" id="PRU00110"/>
    </source>
</evidence>
<evidence type="ECO:0000256" key="3">
    <source>
        <dbReference type="ARBA" id="ARBA00012438"/>
    </source>
</evidence>
<evidence type="ECO:0000313" key="20">
    <source>
        <dbReference type="Proteomes" id="UP001348817"/>
    </source>
</evidence>
<evidence type="ECO:0000259" key="17">
    <source>
        <dbReference type="PROSITE" id="PS50112"/>
    </source>
</evidence>
<proteinExistence type="predicted"/>
<evidence type="ECO:0000256" key="12">
    <source>
        <dbReference type="ARBA" id="ARBA00023136"/>
    </source>
</evidence>
<keyword evidence="4" id="KW-1003">Cell membrane</keyword>
<comment type="subcellular location">
    <subcellularLocation>
        <location evidence="2">Cell inner membrane</location>
        <topology evidence="2">Multi-pass membrane protein</topology>
    </subcellularLocation>
</comment>
<dbReference type="SMART" id="SM00448">
    <property type="entry name" value="REC"/>
    <property type="match status" value="1"/>
</dbReference>
<keyword evidence="7" id="KW-0808">Transferase</keyword>
<accession>A0AAU9CEP1</accession>
<dbReference type="Proteomes" id="UP001348817">
    <property type="component" value="Chromosome"/>
</dbReference>
<keyword evidence="10" id="KW-0067">ATP-binding</keyword>
<dbReference type="Pfam" id="PF00072">
    <property type="entry name" value="Response_reg"/>
    <property type="match status" value="1"/>
</dbReference>
<comment type="catalytic activity">
    <reaction evidence="1">
        <text>ATP + protein L-histidine = ADP + protein N-phospho-L-histidine.</text>
        <dbReference type="EC" id="2.7.13.3"/>
    </reaction>
</comment>
<evidence type="ECO:0000256" key="6">
    <source>
        <dbReference type="ARBA" id="ARBA00022553"/>
    </source>
</evidence>
<dbReference type="FunFam" id="3.30.565.10:FF:000010">
    <property type="entry name" value="Sensor histidine kinase RcsC"/>
    <property type="match status" value="1"/>
</dbReference>
<dbReference type="EMBL" id="AP025314">
    <property type="protein sequence ID" value="BDD10634.1"/>
    <property type="molecule type" value="Genomic_DNA"/>
</dbReference>
<dbReference type="AlphaFoldDB" id="A0AAU9CEP1"/>
<dbReference type="SMART" id="SM00387">
    <property type="entry name" value="HATPase_c"/>
    <property type="match status" value="1"/>
</dbReference>
<keyword evidence="5" id="KW-0997">Cell inner membrane</keyword>
<dbReference type="EC" id="2.7.13.3" evidence="3"/>
<evidence type="ECO:0000259" key="15">
    <source>
        <dbReference type="PROSITE" id="PS50109"/>
    </source>
</evidence>
<dbReference type="PROSITE" id="PS50109">
    <property type="entry name" value="HIS_KIN"/>
    <property type="match status" value="1"/>
</dbReference>
<protein>
    <recommendedName>
        <fullName evidence="3">histidine kinase</fullName>
        <ecNumber evidence="3">2.7.13.3</ecNumber>
    </recommendedName>
</protein>
<name>A0AAU9CEP1_9BACT</name>
<dbReference type="InterPro" id="IPR036641">
    <property type="entry name" value="HPT_dom_sf"/>
</dbReference>
<dbReference type="PANTHER" id="PTHR43047:SF66">
    <property type="entry name" value="HISKA"/>
    <property type="match status" value="1"/>
</dbReference>
<feature type="domain" description="HPt" evidence="18">
    <location>
        <begin position="735"/>
        <end position="834"/>
    </location>
</feature>
<dbReference type="RefSeq" id="WP_338392177.1">
    <property type="nucleotide sequence ID" value="NZ_AP025314.1"/>
</dbReference>
<evidence type="ECO:0000256" key="8">
    <source>
        <dbReference type="ARBA" id="ARBA00022692"/>
    </source>
</evidence>
<dbReference type="SUPFAM" id="SSF52172">
    <property type="entry name" value="CheY-like"/>
    <property type="match status" value="1"/>
</dbReference>
<dbReference type="CDD" id="cd00082">
    <property type="entry name" value="HisKA"/>
    <property type="match status" value="1"/>
</dbReference>
<dbReference type="KEGG" id="fax:FUAX_30660"/>
<feature type="domain" description="Histidine kinase" evidence="15">
    <location>
        <begin position="367"/>
        <end position="586"/>
    </location>
</feature>
<evidence type="ECO:0000256" key="5">
    <source>
        <dbReference type="ARBA" id="ARBA00022519"/>
    </source>
</evidence>
<dbReference type="InterPro" id="IPR004358">
    <property type="entry name" value="Sig_transdc_His_kin-like_C"/>
</dbReference>
<evidence type="ECO:0000256" key="11">
    <source>
        <dbReference type="ARBA" id="ARBA00022989"/>
    </source>
</evidence>
<evidence type="ECO:0000313" key="19">
    <source>
        <dbReference type="EMBL" id="BDD10634.1"/>
    </source>
</evidence>
<sequence>MLEKNGPLHGYSKQGKSLSLLHVSPETRTELGRFIQKAKVQYRDDSLRIRIRIFGDGDYTFPVIVDEVKTASSKIIFETAEGLVSLEAETSSLHRDTSPQPSAVFRITIETLSRKKRSALLRETLESNQKTNAGPAYLYSKSEGTERIIYVNRRFETVTGFSYEKSIGKSLDQIAQNRAEGKYLLMEKGDGRQGQYIRTEHALGIFPASTYHIGYLHDMTRERENVRRLRHTSALYRTAFDNGSIGFAILDQTGNILSFNAEADRTIQNLGGTALQVDTSLVSHFPNEHWGTVSGAFEMALQKRRSEIPFRYEDFTKQEHHISLAFKCVRTNDGDPVVFASFPDKTETRMLEQTRKALRKKTRFFANMSHEIRTPLNGMLGMIDLLAKNETSPEKLEKLEIIQYSSEQLMRVINDVLDFSKLEAGKMRIRNSVYDLRQTIRKTQQLFVPKAKEKNIEIAATYGKDVPGFIFADQGKFSQILTNLLSNAVKYSENGRIRIHVEKDKTKPSLEISVSDQGIGIPTAQLTHLFSQYYQADNQHWSTEKKGSGLGLAICKQMAELMGGNISASSELEKGSRFTLSMPYQEAIQQANTTHQPHQTERHFEGLTLLADDSSVNRRVMGMMLEELGLAVIKVENGKQALEEFAKHDFDLVLLDIRMPVLDGFETAKEIRKGHRNPPPIVALSGETQIPKHLENRFDDHLSKPVNIAQLEKCFEKVLQEKKEKTSELDKRLLAHPSKKRIIELINDFESDALDLILNLGQSYENGDNELTSAIRILKGMATLMGSESVYRNVVQLERSLNQNTKEQLPLALTKLLRTIQSYVDTSKKLLKTG</sequence>
<dbReference type="PROSITE" id="PS50110">
    <property type="entry name" value="RESPONSE_REGULATORY"/>
    <property type="match status" value="1"/>
</dbReference>
<keyword evidence="20" id="KW-1185">Reference proteome</keyword>
<gene>
    <name evidence="19" type="ORF">FUAX_30660</name>
</gene>
<dbReference type="InterPro" id="IPR036097">
    <property type="entry name" value="HisK_dim/P_sf"/>
</dbReference>
<dbReference type="PROSITE" id="PS50894">
    <property type="entry name" value="HPT"/>
    <property type="match status" value="1"/>
</dbReference>
<evidence type="ECO:0000256" key="4">
    <source>
        <dbReference type="ARBA" id="ARBA00022475"/>
    </source>
</evidence>
<dbReference type="InterPro" id="IPR003661">
    <property type="entry name" value="HisK_dim/P_dom"/>
</dbReference>
<dbReference type="InterPro" id="IPR035965">
    <property type="entry name" value="PAS-like_dom_sf"/>
</dbReference>
<dbReference type="Gene3D" id="3.40.50.2300">
    <property type="match status" value="1"/>
</dbReference>
<dbReference type="InterPro" id="IPR008207">
    <property type="entry name" value="Sig_transdc_His_kin_Hpt_dom"/>
</dbReference>
<feature type="modified residue" description="4-aspartylphosphate" evidence="14">
    <location>
        <position position="656"/>
    </location>
</feature>
<dbReference type="SUPFAM" id="SSF55874">
    <property type="entry name" value="ATPase domain of HSP90 chaperone/DNA topoisomerase II/histidine kinase"/>
    <property type="match status" value="1"/>
</dbReference>
<dbReference type="InterPro" id="IPR005467">
    <property type="entry name" value="His_kinase_dom"/>
</dbReference>
<reference evidence="19 20" key="1">
    <citation type="submission" date="2021-12" db="EMBL/GenBank/DDBJ databases">
        <title>Genome sequencing of bacteria with rrn-lacking chromosome and rrn-plasmid.</title>
        <authorList>
            <person name="Anda M."/>
            <person name="Iwasaki W."/>
        </authorList>
    </citation>
    <scope>NUCLEOTIDE SEQUENCE [LARGE SCALE GENOMIC DNA]</scope>
    <source>
        <strain evidence="19 20">DSM 100852</strain>
    </source>
</reference>
<keyword evidence="6 14" id="KW-0597">Phosphoprotein</keyword>
<evidence type="ECO:0000256" key="9">
    <source>
        <dbReference type="ARBA" id="ARBA00022777"/>
    </source>
</evidence>
<dbReference type="InterPro" id="IPR000014">
    <property type="entry name" value="PAS"/>
</dbReference>
<dbReference type="InterPro" id="IPR001789">
    <property type="entry name" value="Sig_transdc_resp-reg_receiver"/>
</dbReference>
<dbReference type="CDD" id="cd16922">
    <property type="entry name" value="HATPase_EvgS-ArcB-TorS-like"/>
    <property type="match status" value="1"/>
</dbReference>
<dbReference type="GO" id="GO:0005886">
    <property type="term" value="C:plasma membrane"/>
    <property type="evidence" value="ECO:0007669"/>
    <property type="project" value="UniProtKB-SubCell"/>
</dbReference>